<gene>
    <name evidence="1" type="ORF">GCM10022244_11700</name>
</gene>
<dbReference type="Proteomes" id="UP001501000">
    <property type="component" value="Unassembled WGS sequence"/>
</dbReference>
<comment type="caution">
    <text evidence="1">The sequence shown here is derived from an EMBL/GenBank/DDBJ whole genome shotgun (WGS) entry which is preliminary data.</text>
</comment>
<organism evidence="1 2">
    <name type="scientific">Streptomyces gulbargensis</name>
    <dbReference type="NCBI Taxonomy" id="364901"/>
    <lineage>
        <taxon>Bacteria</taxon>
        <taxon>Bacillati</taxon>
        <taxon>Actinomycetota</taxon>
        <taxon>Actinomycetes</taxon>
        <taxon>Kitasatosporales</taxon>
        <taxon>Streptomycetaceae</taxon>
        <taxon>Streptomyces</taxon>
    </lineage>
</organism>
<protein>
    <submittedName>
        <fullName evidence="1">Uncharacterized protein</fullName>
    </submittedName>
</protein>
<evidence type="ECO:0000313" key="1">
    <source>
        <dbReference type="EMBL" id="GAA3903151.1"/>
    </source>
</evidence>
<evidence type="ECO:0000313" key="2">
    <source>
        <dbReference type="Proteomes" id="UP001501000"/>
    </source>
</evidence>
<keyword evidence="2" id="KW-1185">Reference proteome</keyword>
<proteinExistence type="predicted"/>
<name>A0ABP7LJL9_9ACTN</name>
<reference evidence="2" key="1">
    <citation type="journal article" date="2019" name="Int. J. Syst. Evol. Microbiol.">
        <title>The Global Catalogue of Microorganisms (GCM) 10K type strain sequencing project: providing services to taxonomists for standard genome sequencing and annotation.</title>
        <authorList>
            <consortium name="The Broad Institute Genomics Platform"/>
            <consortium name="The Broad Institute Genome Sequencing Center for Infectious Disease"/>
            <person name="Wu L."/>
            <person name="Ma J."/>
        </authorList>
    </citation>
    <scope>NUCLEOTIDE SEQUENCE [LARGE SCALE GENOMIC DNA]</scope>
    <source>
        <strain evidence="2">JCM 16956</strain>
    </source>
</reference>
<accession>A0ABP7LJL9</accession>
<dbReference type="EMBL" id="BAABAJ010000003">
    <property type="protein sequence ID" value="GAA3903151.1"/>
    <property type="molecule type" value="Genomic_DNA"/>
</dbReference>
<dbReference type="RefSeq" id="WP_345279162.1">
    <property type="nucleotide sequence ID" value="NZ_BAABAJ010000003.1"/>
</dbReference>
<sequence>MDSAPDSTLSPQALGTRLLKRLTTPLRLAGWNEEEEEWYEEEVPADAATSMELSRSNFHLHVSWHPARGRLVVDDPTDGWDWAGVLPPLFPLDEPLSIDLGAHPTQAAKAEAARRAFAAAGLLDTTRIHRPQEASVLRHDLVLMLWAEHIHETINRHRRDDDAGAAIKALGEEFSWRIGSGLRAYPVIVPDAVPTAAARGIAEWCWRRESDVEEWHFKIGDIAMARANIAATRAALPHVHPEGVDWPAVRLALTAPSRRLASGQGLQEIFEEGWAPILASIHREIDFWQQVDESLGPEATLRLLSMHGSHTESIGEWWGSGWYETMVRRAVARAASDGNLPAVVPSVFTDAEQFADAAAGHPDLLDDETLSWLTKAVFEEGSFLRNARLPSTVALTLPDWAVQDLLSFLPADDEAT</sequence>